<dbReference type="Proteomes" id="UP000572212">
    <property type="component" value="Unassembled WGS sequence"/>
</dbReference>
<dbReference type="RefSeq" id="WP_184246138.1">
    <property type="nucleotide sequence ID" value="NZ_BAAACU010000028.1"/>
</dbReference>
<feature type="transmembrane region" description="Helical" evidence="1">
    <location>
        <begin position="7"/>
        <end position="25"/>
    </location>
</feature>
<dbReference type="InterPro" id="IPR025007">
    <property type="entry name" value="DUF3899"/>
</dbReference>
<accession>A0A841RMC1</accession>
<feature type="domain" description="DUF3899" evidence="2">
    <location>
        <begin position="35"/>
        <end position="112"/>
    </location>
</feature>
<evidence type="ECO:0000259" key="2">
    <source>
        <dbReference type="Pfam" id="PF13038"/>
    </source>
</evidence>
<evidence type="ECO:0000313" key="3">
    <source>
        <dbReference type="EMBL" id="MBB6512606.1"/>
    </source>
</evidence>
<feature type="transmembrane region" description="Helical" evidence="1">
    <location>
        <begin position="93"/>
        <end position="116"/>
    </location>
</feature>
<reference evidence="3 4" key="1">
    <citation type="submission" date="2020-08" db="EMBL/GenBank/DDBJ databases">
        <title>Genomic Encyclopedia of Type Strains, Phase IV (KMG-IV): sequencing the most valuable type-strain genomes for metagenomic binning, comparative biology and taxonomic classification.</title>
        <authorList>
            <person name="Goeker M."/>
        </authorList>
    </citation>
    <scope>NUCLEOTIDE SEQUENCE [LARGE SCALE GENOMIC DNA]</scope>
    <source>
        <strain evidence="3 4">DSM 11805</strain>
    </source>
</reference>
<keyword evidence="1" id="KW-0812">Transmembrane</keyword>
<keyword evidence="1" id="KW-0472">Membrane</keyword>
<dbReference type="Pfam" id="PF13038">
    <property type="entry name" value="DUF3899"/>
    <property type="match status" value="1"/>
</dbReference>
<evidence type="ECO:0000313" key="4">
    <source>
        <dbReference type="Proteomes" id="UP000572212"/>
    </source>
</evidence>
<keyword evidence="4" id="KW-1185">Reference proteome</keyword>
<sequence length="117" mass="13949">MNKYRRYLHIFVIHLIVCATFVFLLNNGWSFVTFIDILFLISAGYLSIGLLLYVVSKEFFDLTSRSFHKVFHRKDRLNDEYQPPSKKVNSRTITFFIFEGLGLFLLMLICLFIYYLL</sequence>
<evidence type="ECO:0000256" key="1">
    <source>
        <dbReference type="SAM" id="Phobius"/>
    </source>
</evidence>
<organism evidence="3 4">
    <name type="scientific">Gracilibacillus halotolerans</name>
    <dbReference type="NCBI Taxonomy" id="74386"/>
    <lineage>
        <taxon>Bacteria</taxon>
        <taxon>Bacillati</taxon>
        <taxon>Bacillota</taxon>
        <taxon>Bacilli</taxon>
        <taxon>Bacillales</taxon>
        <taxon>Bacillaceae</taxon>
        <taxon>Gracilibacillus</taxon>
    </lineage>
</organism>
<feature type="transmembrane region" description="Helical" evidence="1">
    <location>
        <begin position="31"/>
        <end position="55"/>
    </location>
</feature>
<dbReference type="EMBL" id="JACHON010000004">
    <property type="protein sequence ID" value="MBB6512606.1"/>
    <property type="molecule type" value="Genomic_DNA"/>
</dbReference>
<name>A0A841RMC1_9BACI</name>
<comment type="caution">
    <text evidence="3">The sequence shown here is derived from an EMBL/GenBank/DDBJ whole genome shotgun (WGS) entry which is preliminary data.</text>
</comment>
<dbReference type="AlphaFoldDB" id="A0A841RMC1"/>
<protein>
    <recommendedName>
        <fullName evidence="2">DUF3899 domain-containing protein</fullName>
    </recommendedName>
</protein>
<keyword evidence="1" id="KW-1133">Transmembrane helix</keyword>
<proteinExistence type="predicted"/>
<gene>
    <name evidence="3" type="ORF">GGQ92_001392</name>
</gene>